<dbReference type="Gene3D" id="3.40.50.150">
    <property type="entry name" value="Vaccinia Virus protein VP39"/>
    <property type="match status" value="1"/>
</dbReference>
<comment type="caution">
    <text evidence="8">The sequence shown here is derived from an EMBL/GenBank/DDBJ whole genome shotgun (WGS) entry which is preliminary data.</text>
</comment>
<reference evidence="8" key="2">
    <citation type="journal article" date="2014" name="ISME J.">
        <title>Microbial stratification in low pH oxic and suboxic macroscopic growths along an acid mine drainage.</title>
        <authorList>
            <person name="Mendez-Garcia C."/>
            <person name="Mesa V."/>
            <person name="Sprenger R.R."/>
            <person name="Richter M."/>
            <person name="Diez M.S."/>
            <person name="Solano J."/>
            <person name="Bargiela R."/>
            <person name="Golyshina O.V."/>
            <person name="Manteca A."/>
            <person name="Ramos J.L."/>
            <person name="Gallego J.R."/>
            <person name="Llorente I."/>
            <person name="Martins Dos Santos V.A."/>
            <person name="Jensen O.N."/>
            <person name="Pelaez A.I."/>
            <person name="Sanchez J."/>
            <person name="Ferrer M."/>
        </authorList>
    </citation>
    <scope>NUCLEOTIDE SEQUENCE</scope>
</reference>
<dbReference type="SUPFAM" id="SSF53335">
    <property type="entry name" value="S-adenosyl-L-methionine-dependent methyltransferases"/>
    <property type="match status" value="1"/>
</dbReference>
<comment type="similarity">
    <text evidence="2">Belongs to the methyltransferase superfamily. L-isoaspartyl/D-aspartyl protein methyltransferase family.</text>
</comment>
<dbReference type="EMBL" id="AUZY01007045">
    <property type="protein sequence ID" value="EQD51734.1"/>
    <property type="molecule type" value="Genomic_DNA"/>
</dbReference>
<keyword evidence="6 8" id="KW-0808">Transferase</keyword>
<accession>T1BFA1</accession>
<evidence type="ECO:0000256" key="1">
    <source>
        <dbReference type="ARBA" id="ARBA00004496"/>
    </source>
</evidence>
<evidence type="ECO:0000256" key="4">
    <source>
        <dbReference type="ARBA" id="ARBA00022490"/>
    </source>
</evidence>
<dbReference type="GO" id="GO:0005737">
    <property type="term" value="C:cytoplasm"/>
    <property type="evidence" value="ECO:0007669"/>
    <property type="project" value="UniProtKB-SubCell"/>
</dbReference>
<dbReference type="GO" id="GO:0032259">
    <property type="term" value="P:methylation"/>
    <property type="evidence" value="ECO:0007669"/>
    <property type="project" value="UniProtKB-KW"/>
</dbReference>
<dbReference type="Pfam" id="PF01135">
    <property type="entry name" value="PCMT"/>
    <property type="match status" value="1"/>
</dbReference>
<protein>
    <recommendedName>
        <fullName evidence="3">protein-L-isoaspartate(D-aspartate) O-methyltransferase</fullName>
        <ecNumber evidence="3">2.1.1.77</ecNumber>
    </recommendedName>
</protein>
<dbReference type="PANTHER" id="PTHR11579">
    <property type="entry name" value="PROTEIN-L-ISOASPARTATE O-METHYLTRANSFERASE"/>
    <property type="match status" value="1"/>
</dbReference>
<organism evidence="8">
    <name type="scientific">mine drainage metagenome</name>
    <dbReference type="NCBI Taxonomy" id="410659"/>
    <lineage>
        <taxon>unclassified sequences</taxon>
        <taxon>metagenomes</taxon>
        <taxon>ecological metagenomes</taxon>
    </lineage>
</organism>
<evidence type="ECO:0000256" key="7">
    <source>
        <dbReference type="ARBA" id="ARBA00022691"/>
    </source>
</evidence>
<evidence type="ECO:0000256" key="2">
    <source>
        <dbReference type="ARBA" id="ARBA00005369"/>
    </source>
</evidence>
<comment type="subcellular location">
    <subcellularLocation>
        <location evidence="1">Cytoplasm</location>
    </subcellularLocation>
</comment>
<evidence type="ECO:0000256" key="5">
    <source>
        <dbReference type="ARBA" id="ARBA00022603"/>
    </source>
</evidence>
<dbReference type="GO" id="GO:0004719">
    <property type="term" value="F:protein-L-isoaspartate (D-aspartate) O-methyltransferase activity"/>
    <property type="evidence" value="ECO:0007669"/>
    <property type="project" value="UniProtKB-EC"/>
</dbReference>
<sequence>MSEGRDALLAELGRDGPADPAVLTALAAVSRELFLPPELADLAYHDRALSIGWGQTCSQPRIVAMTVAALAVAGGERVLEVGAGSGYRGGGAARCRRR</sequence>
<gene>
    <name evidence="8" type="ORF">B1B_10907</name>
</gene>
<dbReference type="AlphaFoldDB" id="T1BFA1"/>
<dbReference type="InterPro" id="IPR000682">
    <property type="entry name" value="PCMT"/>
</dbReference>
<dbReference type="EC" id="2.1.1.77" evidence="3"/>
<proteinExistence type="inferred from homology"/>
<evidence type="ECO:0000313" key="8">
    <source>
        <dbReference type="EMBL" id="EQD51734.1"/>
    </source>
</evidence>
<dbReference type="InterPro" id="IPR029063">
    <property type="entry name" value="SAM-dependent_MTases_sf"/>
</dbReference>
<evidence type="ECO:0000256" key="3">
    <source>
        <dbReference type="ARBA" id="ARBA00011890"/>
    </source>
</evidence>
<name>T1BFA1_9ZZZZ</name>
<evidence type="ECO:0000256" key="6">
    <source>
        <dbReference type="ARBA" id="ARBA00022679"/>
    </source>
</evidence>
<keyword evidence="5 8" id="KW-0489">Methyltransferase</keyword>
<feature type="non-terminal residue" evidence="8">
    <location>
        <position position="98"/>
    </location>
</feature>
<keyword evidence="7" id="KW-0949">S-adenosyl-L-methionine</keyword>
<keyword evidence="4" id="KW-0963">Cytoplasm</keyword>
<dbReference type="PANTHER" id="PTHR11579:SF0">
    <property type="entry name" value="PROTEIN-L-ISOASPARTATE(D-ASPARTATE) O-METHYLTRANSFERASE"/>
    <property type="match status" value="1"/>
</dbReference>
<reference evidence="8" key="1">
    <citation type="submission" date="2013-08" db="EMBL/GenBank/DDBJ databases">
        <authorList>
            <person name="Mendez C."/>
            <person name="Richter M."/>
            <person name="Ferrer M."/>
            <person name="Sanchez J."/>
        </authorList>
    </citation>
    <scope>NUCLEOTIDE SEQUENCE</scope>
</reference>